<dbReference type="CDD" id="cd03137">
    <property type="entry name" value="GATase1_AraC_1"/>
    <property type="match status" value="1"/>
</dbReference>
<dbReference type="AlphaFoldDB" id="A0A6H9YSB0"/>
<protein>
    <submittedName>
        <fullName evidence="4">GlxA family transcriptional regulator</fullName>
    </submittedName>
</protein>
<accession>A0A6H9YSB0</accession>
<dbReference type="GO" id="GO:0003700">
    <property type="term" value="F:DNA-binding transcription factor activity"/>
    <property type="evidence" value="ECO:0007669"/>
    <property type="project" value="InterPro"/>
</dbReference>
<reference evidence="4 5" key="1">
    <citation type="submission" date="2019-09" db="EMBL/GenBank/DDBJ databases">
        <title>Actinomadura physcomitrii sp. nov., a novel actinomycete isolated from moss [Physcomitrium sphaericum (Ludw) Fuernr].</title>
        <authorList>
            <person name="Zhuang X."/>
            <person name="Liu C."/>
        </authorList>
    </citation>
    <scope>NUCLEOTIDE SEQUENCE [LARGE SCALE GENOMIC DNA]</scope>
    <source>
        <strain evidence="4 5">HMC1</strain>
    </source>
</reference>
<proteinExistence type="predicted"/>
<evidence type="ECO:0000313" key="4">
    <source>
        <dbReference type="EMBL" id="KAB2350896.1"/>
    </source>
</evidence>
<dbReference type="InterPro" id="IPR002818">
    <property type="entry name" value="DJ-1/PfpI"/>
</dbReference>
<dbReference type="Pfam" id="PF01965">
    <property type="entry name" value="DJ-1_PfpI"/>
    <property type="match status" value="1"/>
</dbReference>
<dbReference type="OrthoDB" id="3992151at2"/>
<sequence length="311" mass="33379">MRDVLIVVYDGIQILDAAGPLEVLHGAGYHVRLASPGGKDVTAASGVRLGVHCDLDVEPPDTLLVAGGWTYHSTDPALVEGIRRLAAGARRVTSVCTGAFLLASAGLLDGRRATTHWAFTSELATTHPSVTVVPDAIFVRDDPIVTAAGVTAGVDLALALVEEDEGAGMAREIAKWLVVFLQRPGGQSQFSVHNRTPPVQDTALRRLLEHITANPGADLSIAAMADWLSMSPRHFSRMFTRQVGCSPGRYVERARVEAARLLLENGDDGVEVVARLSGFGTPETMRRAFLRELGVPPSAYRSRFRTTARQV</sequence>
<dbReference type="PANTHER" id="PTHR43130">
    <property type="entry name" value="ARAC-FAMILY TRANSCRIPTIONAL REGULATOR"/>
    <property type="match status" value="1"/>
</dbReference>
<evidence type="ECO:0000313" key="5">
    <source>
        <dbReference type="Proteomes" id="UP000468735"/>
    </source>
</evidence>
<organism evidence="4 5">
    <name type="scientific">Actinomadura rudentiformis</name>
    <dbReference type="NCBI Taxonomy" id="359158"/>
    <lineage>
        <taxon>Bacteria</taxon>
        <taxon>Bacillati</taxon>
        <taxon>Actinomycetota</taxon>
        <taxon>Actinomycetes</taxon>
        <taxon>Streptosporangiales</taxon>
        <taxon>Thermomonosporaceae</taxon>
        <taxon>Actinomadura</taxon>
    </lineage>
</organism>
<dbReference type="InterPro" id="IPR018060">
    <property type="entry name" value="HTH_AraC"/>
</dbReference>
<dbReference type="Proteomes" id="UP000468735">
    <property type="component" value="Unassembled WGS sequence"/>
</dbReference>
<dbReference type="SMART" id="SM00342">
    <property type="entry name" value="HTH_ARAC"/>
    <property type="match status" value="1"/>
</dbReference>
<dbReference type="Pfam" id="PF12833">
    <property type="entry name" value="HTH_18"/>
    <property type="match status" value="1"/>
</dbReference>
<dbReference type="InterPro" id="IPR009057">
    <property type="entry name" value="Homeodomain-like_sf"/>
</dbReference>
<dbReference type="PANTHER" id="PTHR43130:SF3">
    <property type="entry name" value="HTH-TYPE TRANSCRIPTIONAL REGULATOR RV1931C"/>
    <property type="match status" value="1"/>
</dbReference>
<evidence type="ECO:0000256" key="1">
    <source>
        <dbReference type="ARBA" id="ARBA00023015"/>
    </source>
</evidence>
<evidence type="ECO:0000256" key="2">
    <source>
        <dbReference type="ARBA" id="ARBA00023163"/>
    </source>
</evidence>
<dbReference type="PROSITE" id="PS01124">
    <property type="entry name" value="HTH_ARAC_FAMILY_2"/>
    <property type="match status" value="1"/>
</dbReference>
<feature type="domain" description="HTH araC/xylS-type" evidence="3">
    <location>
        <begin position="205"/>
        <end position="303"/>
    </location>
</feature>
<dbReference type="Gene3D" id="1.10.10.60">
    <property type="entry name" value="Homeodomain-like"/>
    <property type="match status" value="1"/>
</dbReference>
<comment type="caution">
    <text evidence="4">The sequence shown here is derived from an EMBL/GenBank/DDBJ whole genome shotgun (WGS) entry which is preliminary data.</text>
</comment>
<dbReference type="Gene3D" id="3.40.50.880">
    <property type="match status" value="1"/>
</dbReference>
<dbReference type="SUPFAM" id="SSF46689">
    <property type="entry name" value="Homeodomain-like"/>
    <property type="match status" value="2"/>
</dbReference>
<dbReference type="SUPFAM" id="SSF52317">
    <property type="entry name" value="Class I glutamine amidotransferase-like"/>
    <property type="match status" value="1"/>
</dbReference>
<dbReference type="InterPro" id="IPR029062">
    <property type="entry name" value="Class_I_gatase-like"/>
</dbReference>
<gene>
    <name evidence="4" type="ORF">F8566_08035</name>
</gene>
<keyword evidence="1" id="KW-0805">Transcription regulation</keyword>
<name>A0A6H9YSB0_9ACTN</name>
<dbReference type="InterPro" id="IPR052158">
    <property type="entry name" value="INH-QAR"/>
</dbReference>
<dbReference type="EMBL" id="WBMT01000003">
    <property type="protein sequence ID" value="KAB2350896.1"/>
    <property type="molecule type" value="Genomic_DNA"/>
</dbReference>
<keyword evidence="5" id="KW-1185">Reference proteome</keyword>
<dbReference type="RefSeq" id="WP_151559294.1">
    <property type="nucleotide sequence ID" value="NZ_WBMT01000003.1"/>
</dbReference>
<dbReference type="GO" id="GO:0043565">
    <property type="term" value="F:sequence-specific DNA binding"/>
    <property type="evidence" value="ECO:0007669"/>
    <property type="project" value="InterPro"/>
</dbReference>
<keyword evidence="2" id="KW-0804">Transcription</keyword>
<evidence type="ECO:0000259" key="3">
    <source>
        <dbReference type="PROSITE" id="PS01124"/>
    </source>
</evidence>